<dbReference type="OrthoDB" id="9791859at2"/>
<dbReference type="InterPro" id="IPR029061">
    <property type="entry name" value="THDP-binding"/>
</dbReference>
<dbReference type="InterPro" id="IPR029035">
    <property type="entry name" value="DHS-like_NAD/FAD-binding_dom"/>
</dbReference>
<dbReference type="GO" id="GO:0030145">
    <property type="term" value="F:manganese ion binding"/>
    <property type="evidence" value="ECO:0007669"/>
    <property type="project" value="UniProtKB-UniRule"/>
</dbReference>
<comment type="subunit">
    <text evidence="7">Homodimer.</text>
</comment>
<dbReference type="PANTHER" id="PTHR42916:SF1">
    <property type="entry name" value="PROTEIN PHYLLO, CHLOROPLASTIC"/>
    <property type="match status" value="1"/>
</dbReference>
<dbReference type="GO" id="GO:0030976">
    <property type="term" value="F:thiamine pyrophosphate binding"/>
    <property type="evidence" value="ECO:0007669"/>
    <property type="project" value="UniProtKB-UniRule"/>
</dbReference>
<dbReference type="InterPro" id="IPR032264">
    <property type="entry name" value="MenD_middle"/>
</dbReference>
<dbReference type="HAMAP" id="MF_01659">
    <property type="entry name" value="MenD"/>
    <property type="match status" value="1"/>
</dbReference>
<evidence type="ECO:0000256" key="8">
    <source>
        <dbReference type="SAM" id="MobiDB-lite"/>
    </source>
</evidence>
<keyword evidence="3 7" id="KW-0479">Metal-binding</keyword>
<comment type="similarity">
    <text evidence="7">Belongs to the TPP enzyme family. MenD subfamily.</text>
</comment>
<evidence type="ECO:0000256" key="5">
    <source>
        <dbReference type="ARBA" id="ARBA00023052"/>
    </source>
</evidence>
<evidence type="ECO:0000256" key="3">
    <source>
        <dbReference type="ARBA" id="ARBA00022723"/>
    </source>
</evidence>
<dbReference type="UniPathway" id="UPA01057">
    <property type="reaction ID" value="UER00164"/>
</dbReference>
<feature type="domain" description="Thiamine pyrophosphate enzyme N-terminal TPP-binding" evidence="10">
    <location>
        <begin position="50"/>
        <end position="162"/>
    </location>
</feature>
<keyword evidence="4 7" id="KW-0460">Magnesium</keyword>
<feature type="region of interest" description="Disordered" evidence="8">
    <location>
        <begin position="1"/>
        <end position="32"/>
    </location>
</feature>
<feature type="domain" description="Thiamine pyrophosphate enzyme TPP-binding" evidence="9">
    <location>
        <begin position="463"/>
        <end position="582"/>
    </location>
</feature>
<dbReference type="EMBL" id="RXMA01000007">
    <property type="protein sequence ID" value="RTR21065.1"/>
    <property type="molecule type" value="Genomic_DNA"/>
</dbReference>
<evidence type="ECO:0000313" key="13">
    <source>
        <dbReference type="Proteomes" id="UP000277007"/>
    </source>
</evidence>
<dbReference type="NCBIfam" id="TIGR00173">
    <property type="entry name" value="menD"/>
    <property type="match status" value="1"/>
</dbReference>
<dbReference type="InterPro" id="IPR011766">
    <property type="entry name" value="TPP_enzyme_TPP-bd"/>
</dbReference>
<dbReference type="RefSeq" id="WP_126614681.1">
    <property type="nucleotide sequence ID" value="NZ_JBHUCY010000029.1"/>
</dbReference>
<name>A0A3S0HY52_9PROT</name>
<evidence type="ECO:0000259" key="9">
    <source>
        <dbReference type="Pfam" id="PF02775"/>
    </source>
</evidence>
<comment type="pathway">
    <text evidence="7">Quinol/quinone metabolism; menaquinone biosynthesis.</text>
</comment>
<accession>A0A3S0HY52</accession>
<feature type="domain" description="Menaquinone biosynthesis protein MenD middle" evidence="11">
    <location>
        <begin position="245"/>
        <end position="435"/>
    </location>
</feature>
<dbReference type="InterPro" id="IPR012001">
    <property type="entry name" value="Thiamin_PyroP_enz_TPP-bd_dom"/>
</dbReference>
<dbReference type="SUPFAM" id="SSF52467">
    <property type="entry name" value="DHS-like NAD/FAD-binding domain"/>
    <property type="match status" value="1"/>
</dbReference>
<comment type="function">
    <text evidence="7">Catalyzes the thiamine diphosphate-dependent decarboxylation of 2-oxoglutarate and the subsequent addition of the resulting succinic semialdehyde-thiamine pyrophosphate anion to isochorismate to yield 2-succinyl-5-enolpyruvyl-6-hydroxy-3-cyclohexene-1-carboxylate (SEPHCHC).</text>
</comment>
<dbReference type="AlphaFoldDB" id="A0A3S0HY52"/>
<comment type="cofactor">
    <cofactor evidence="7">
        <name>Mg(2+)</name>
        <dbReference type="ChEBI" id="CHEBI:18420"/>
    </cofactor>
    <cofactor evidence="7">
        <name>Mn(2+)</name>
        <dbReference type="ChEBI" id="CHEBI:29035"/>
    </cofactor>
</comment>
<evidence type="ECO:0000313" key="12">
    <source>
        <dbReference type="EMBL" id="RTR21065.1"/>
    </source>
</evidence>
<comment type="catalytic activity">
    <reaction evidence="7">
        <text>isochorismate + 2-oxoglutarate + H(+) = 5-enolpyruvoyl-6-hydroxy-2-succinyl-cyclohex-3-ene-1-carboxylate + CO2</text>
        <dbReference type="Rhea" id="RHEA:25593"/>
        <dbReference type="ChEBI" id="CHEBI:15378"/>
        <dbReference type="ChEBI" id="CHEBI:16526"/>
        <dbReference type="ChEBI" id="CHEBI:16810"/>
        <dbReference type="ChEBI" id="CHEBI:29780"/>
        <dbReference type="ChEBI" id="CHEBI:58818"/>
        <dbReference type="EC" id="2.2.1.9"/>
    </reaction>
</comment>
<keyword evidence="1 7" id="KW-0474">Menaquinone biosynthesis</keyword>
<keyword evidence="6 7" id="KW-0464">Manganese</keyword>
<dbReference type="Pfam" id="PF02775">
    <property type="entry name" value="TPP_enzyme_C"/>
    <property type="match status" value="1"/>
</dbReference>
<evidence type="ECO:0000256" key="6">
    <source>
        <dbReference type="ARBA" id="ARBA00023211"/>
    </source>
</evidence>
<dbReference type="Pfam" id="PF16582">
    <property type="entry name" value="TPP_enzyme_M_2"/>
    <property type="match status" value="1"/>
</dbReference>
<dbReference type="CDD" id="cd07037">
    <property type="entry name" value="TPP_PYR_MenD"/>
    <property type="match status" value="1"/>
</dbReference>
<comment type="pathway">
    <text evidence="7">Quinol/quinone metabolism; 1,4-dihydroxy-2-naphthoate biosynthesis; 1,4-dihydroxy-2-naphthoate from chorismate: step 2/7.</text>
</comment>
<dbReference type="EC" id="2.2.1.9" evidence="7"/>
<dbReference type="SUPFAM" id="SSF52518">
    <property type="entry name" value="Thiamin diphosphate-binding fold (THDP-binding)"/>
    <property type="match status" value="2"/>
</dbReference>
<dbReference type="GO" id="GO:0000287">
    <property type="term" value="F:magnesium ion binding"/>
    <property type="evidence" value="ECO:0007669"/>
    <property type="project" value="UniProtKB-UniRule"/>
</dbReference>
<dbReference type="Gene3D" id="3.40.50.1220">
    <property type="entry name" value="TPP-binding domain"/>
    <property type="match status" value="1"/>
</dbReference>
<dbReference type="Gene3D" id="3.40.50.970">
    <property type="match status" value="2"/>
</dbReference>
<comment type="cofactor">
    <cofactor evidence="7">
        <name>thiamine diphosphate</name>
        <dbReference type="ChEBI" id="CHEBI:58937"/>
    </cofactor>
    <text evidence="7">Binds 1 thiamine pyrophosphate per subunit.</text>
</comment>
<evidence type="ECO:0000256" key="2">
    <source>
        <dbReference type="ARBA" id="ARBA00022679"/>
    </source>
</evidence>
<evidence type="ECO:0000256" key="4">
    <source>
        <dbReference type="ARBA" id="ARBA00022842"/>
    </source>
</evidence>
<reference evidence="12 13" key="1">
    <citation type="submission" date="2018-12" db="EMBL/GenBank/DDBJ databases">
        <authorList>
            <person name="Yang Y."/>
        </authorList>
    </citation>
    <scope>NUCLEOTIDE SEQUENCE [LARGE SCALE GENOMIC DNA]</scope>
    <source>
        <strain evidence="12 13">L-25-5w-1</strain>
    </source>
</reference>
<keyword evidence="13" id="KW-1185">Reference proteome</keyword>
<dbReference type="Pfam" id="PF02776">
    <property type="entry name" value="TPP_enzyme_N"/>
    <property type="match status" value="1"/>
</dbReference>
<dbReference type="Proteomes" id="UP000277007">
    <property type="component" value="Unassembled WGS sequence"/>
</dbReference>
<dbReference type="InterPro" id="IPR004433">
    <property type="entry name" value="MenaQ_synth_MenD"/>
</dbReference>
<sequence length="644" mass="69063">MSATGSLDLVKAAPAAATSAPPTDNRPAEKDNTTFRGIVQGDAELNFEWAAFLIDSLVAAGVTHAVMCPGAQMAPLALACRANPKLQISVVIDERSAAFFALGLSRVSRRPTILICTSGSAVGEFFPAVMEASTGLIPLILLTADRAPENQDRCSAQAIDQIRAYGEHVRSSHSLPLPDASIGTLSALASRIYEQSLWPMPGPVHVNQPFRDPLVPKTRNKRAVPQPPTITEPVIQLRAEDVERMADTLSGRRGVIVCGATENVEEPGFADAVYELARQLAAPIIADPFSNLRFGAPADAGVIARADAFLRANRFTETHQPEWILNFGGPAMSKPVLSYMQESSASDYIVVDPTTRWSDPLLRATHLVRSSPETLCRALTGSGRLKPAPDVWRQSFMACDAFIDTLSRSAFDTTLWEAPIVRRLIKAAPDGAVVFSGNSMSVRDFDSFSGSTDTRLRLLANRGTNGIDGSIGTLTGIAAAQRHTKTVCMIGDMAFSHDVGSLQLAGDLDIVVVVLNNGGGGIFEYLPTANVPEYQDFLSPPTLSIGTAAKACGWQHWEIADLDGFNRALEAAMAAKGPCLIEAVIDRKESVRQHKLFWSAVNGINATIRLRGPEGMIATFGQTQPTSQPASQDATDDSLDFDRD</sequence>
<evidence type="ECO:0000259" key="10">
    <source>
        <dbReference type="Pfam" id="PF02776"/>
    </source>
</evidence>
<keyword evidence="5 7" id="KW-0786">Thiamine pyrophosphate</keyword>
<dbReference type="GO" id="GO:0009234">
    <property type="term" value="P:menaquinone biosynthetic process"/>
    <property type="evidence" value="ECO:0007669"/>
    <property type="project" value="UniProtKB-UniRule"/>
</dbReference>
<dbReference type="CDD" id="cd02009">
    <property type="entry name" value="TPP_SHCHC_synthase"/>
    <property type="match status" value="1"/>
</dbReference>
<feature type="compositionally biased region" description="Polar residues" evidence="8">
    <location>
        <begin position="621"/>
        <end position="633"/>
    </location>
</feature>
<feature type="region of interest" description="Disordered" evidence="8">
    <location>
        <begin position="621"/>
        <end position="644"/>
    </location>
</feature>
<evidence type="ECO:0000256" key="7">
    <source>
        <dbReference type="HAMAP-Rule" id="MF_01659"/>
    </source>
</evidence>
<evidence type="ECO:0000259" key="11">
    <source>
        <dbReference type="Pfam" id="PF16582"/>
    </source>
</evidence>
<keyword evidence="2 7" id="KW-0808">Transferase</keyword>
<feature type="compositionally biased region" description="Low complexity" evidence="8">
    <location>
        <begin position="12"/>
        <end position="23"/>
    </location>
</feature>
<comment type="caution">
    <text evidence="12">The sequence shown here is derived from an EMBL/GenBank/DDBJ whole genome shotgun (WGS) entry which is preliminary data.</text>
</comment>
<gene>
    <name evidence="7 12" type="primary">menD</name>
    <name evidence="12" type="ORF">EJ903_10025</name>
</gene>
<proteinExistence type="inferred from homology"/>
<organism evidence="12 13">
    <name type="scientific">Azospirillum griseum</name>
    <dbReference type="NCBI Taxonomy" id="2496639"/>
    <lineage>
        <taxon>Bacteria</taxon>
        <taxon>Pseudomonadati</taxon>
        <taxon>Pseudomonadota</taxon>
        <taxon>Alphaproteobacteria</taxon>
        <taxon>Rhodospirillales</taxon>
        <taxon>Azospirillaceae</taxon>
        <taxon>Azospirillum</taxon>
    </lineage>
</organism>
<dbReference type="PANTHER" id="PTHR42916">
    <property type="entry name" value="2-SUCCINYL-5-ENOLPYRUVYL-6-HYDROXY-3-CYCLOHEXENE-1-CARBOXYLATE SYNTHASE"/>
    <property type="match status" value="1"/>
</dbReference>
<evidence type="ECO:0000256" key="1">
    <source>
        <dbReference type="ARBA" id="ARBA00022428"/>
    </source>
</evidence>
<dbReference type="GO" id="GO:0070204">
    <property type="term" value="F:2-succinyl-5-enolpyruvyl-6-hydroxy-3-cyclohexene-1-carboxylic-acid synthase activity"/>
    <property type="evidence" value="ECO:0007669"/>
    <property type="project" value="UniProtKB-UniRule"/>
</dbReference>
<protein>
    <recommendedName>
        <fullName evidence="7">2-succinyl-5-enolpyruvyl-6-hydroxy-3-cyclohexene-1-carboxylate synthase</fullName>
        <shortName evidence="7">SEPHCHC synthase</shortName>
        <ecNumber evidence="7">2.2.1.9</ecNumber>
    </recommendedName>
    <alternativeName>
        <fullName evidence="7">Menaquinone biosynthesis protein MenD</fullName>
    </alternativeName>
</protein>
<feature type="compositionally biased region" description="Acidic residues" evidence="8">
    <location>
        <begin position="634"/>
        <end position="644"/>
    </location>
</feature>
<dbReference type="UniPathway" id="UPA00079"/>